<organism evidence="1 2">
    <name type="scientific">Antrihabitans stalactiti</name>
    <dbReference type="NCBI Taxonomy" id="2584121"/>
    <lineage>
        <taxon>Bacteria</taxon>
        <taxon>Bacillati</taxon>
        <taxon>Actinomycetota</taxon>
        <taxon>Actinomycetes</taxon>
        <taxon>Mycobacteriales</taxon>
        <taxon>Nocardiaceae</taxon>
        <taxon>Antrihabitans</taxon>
    </lineage>
</organism>
<dbReference type="PANTHER" id="PTHR47623:SF1">
    <property type="entry name" value="OS09G0287300 PROTEIN"/>
    <property type="match status" value="1"/>
</dbReference>
<evidence type="ECO:0000313" key="2">
    <source>
        <dbReference type="Proteomes" id="UP000535543"/>
    </source>
</evidence>
<dbReference type="SMART" id="SM00855">
    <property type="entry name" value="PGAM"/>
    <property type="match status" value="1"/>
</dbReference>
<accession>A0A848KV28</accession>
<gene>
    <name evidence="1" type="ORF">FGL95_30505</name>
</gene>
<keyword evidence="2" id="KW-1185">Reference proteome</keyword>
<evidence type="ECO:0000313" key="1">
    <source>
        <dbReference type="EMBL" id="NMN99357.1"/>
    </source>
</evidence>
<dbReference type="Gene3D" id="3.40.50.1240">
    <property type="entry name" value="Phosphoglycerate mutase-like"/>
    <property type="match status" value="1"/>
</dbReference>
<dbReference type="InterPro" id="IPR013078">
    <property type="entry name" value="His_Pase_superF_clade-1"/>
</dbReference>
<reference evidence="1 2" key="1">
    <citation type="submission" date="2019-05" db="EMBL/GenBank/DDBJ databases">
        <authorList>
            <person name="Lee S.D."/>
        </authorList>
    </citation>
    <scope>NUCLEOTIDE SEQUENCE [LARGE SCALE GENOMIC DNA]</scope>
    <source>
        <strain evidence="1 2">YC2-7</strain>
    </source>
</reference>
<dbReference type="CDD" id="cd07067">
    <property type="entry name" value="HP_PGM_like"/>
    <property type="match status" value="1"/>
</dbReference>
<dbReference type="SUPFAM" id="SSF53254">
    <property type="entry name" value="Phosphoglycerate mutase-like"/>
    <property type="match status" value="1"/>
</dbReference>
<dbReference type="Pfam" id="PF00300">
    <property type="entry name" value="His_Phos_1"/>
    <property type="match status" value="1"/>
</dbReference>
<comment type="caution">
    <text evidence="1">The sequence shown here is derived from an EMBL/GenBank/DDBJ whole genome shotgun (WGS) entry which is preliminary data.</text>
</comment>
<dbReference type="InterPro" id="IPR029033">
    <property type="entry name" value="His_PPase_superfam"/>
</dbReference>
<dbReference type="PANTHER" id="PTHR47623">
    <property type="entry name" value="OS09G0287300 PROTEIN"/>
    <property type="match status" value="1"/>
</dbReference>
<name>A0A848KV28_9NOCA</name>
<dbReference type="RefSeq" id="WP_169594560.1">
    <property type="nucleotide sequence ID" value="NZ_VCQU01000017.1"/>
</dbReference>
<dbReference type="AlphaFoldDB" id="A0A848KV28"/>
<proteinExistence type="predicted"/>
<reference evidence="1 2" key="2">
    <citation type="submission" date="2020-06" db="EMBL/GenBank/DDBJ databases">
        <title>Antribacter stalactiti gen. nov., sp. nov., a new member of the family Nacardiaceae isolated from a cave.</title>
        <authorList>
            <person name="Kim I.S."/>
        </authorList>
    </citation>
    <scope>NUCLEOTIDE SEQUENCE [LARGE SCALE GENOMIC DNA]</scope>
    <source>
        <strain evidence="1 2">YC2-7</strain>
    </source>
</reference>
<protein>
    <submittedName>
        <fullName evidence="1">Histidine phosphatase family protein</fullName>
    </submittedName>
</protein>
<dbReference type="Proteomes" id="UP000535543">
    <property type="component" value="Unassembled WGS sequence"/>
</dbReference>
<sequence>MTSRVLILMRHGKSAYPTGIGDHERPLAPRGQREAALAGDWLRENQPVVDAVLCSTSTRTRQTLEATGLIAPTTYEELIYGASPHELIDLVRSVDDAVDTLLMIGHSPGMPWTTWELAANRSSPAADAVSKKFPTSAMAVLEFDQPWSELDTGLAELTMFHIPR</sequence>
<dbReference type="EMBL" id="VCQU01000017">
    <property type="protein sequence ID" value="NMN99357.1"/>
    <property type="molecule type" value="Genomic_DNA"/>
</dbReference>